<feature type="transmembrane region" description="Helical" evidence="1">
    <location>
        <begin position="40"/>
        <end position="63"/>
    </location>
</feature>
<evidence type="ECO:0000256" key="1">
    <source>
        <dbReference type="SAM" id="Phobius"/>
    </source>
</evidence>
<dbReference type="AlphaFoldDB" id="A0A7W9P8L3"/>
<name>A0A7W9P8L3_9NOCA</name>
<protein>
    <submittedName>
        <fullName evidence="2">Uncharacterized protein</fullName>
    </submittedName>
</protein>
<organism evidence="2 3">
    <name type="scientific">Nocardia transvalensis</name>
    <dbReference type="NCBI Taxonomy" id="37333"/>
    <lineage>
        <taxon>Bacteria</taxon>
        <taxon>Bacillati</taxon>
        <taxon>Actinomycetota</taxon>
        <taxon>Actinomycetes</taxon>
        <taxon>Mycobacteriales</taxon>
        <taxon>Nocardiaceae</taxon>
        <taxon>Nocardia</taxon>
    </lineage>
</organism>
<dbReference type="EMBL" id="JACHIT010000001">
    <property type="protein sequence ID" value="MBB5911499.1"/>
    <property type="molecule type" value="Genomic_DNA"/>
</dbReference>
<keyword evidence="1" id="KW-0812">Transmembrane</keyword>
<keyword evidence="1" id="KW-1133">Transmembrane helix</keyword>
<dbReference type="RefSeq" id="WP_040749513.1">
    <property type="nucleotide sequence ID" value="NZ_JACHIT010000001.1"/>
</dbReference>
<keyword evidence="3" id="KW-1185">Reference proteome</keyword>
<proteinExistence type="predicted"/>
<evidence type="ECO:0000313" key="2">
    <source>
        <dbReference type="EMBL" id="MBB5911499.1"/>
    </source>
</evidence>
<gene>
    <name evidence="2" type="ORF">BJY24_000366</name>
</gene>
<accession>A0A7W9P8L3</accession>
<reference evidence="2 3" key="1">
    <citation type="submission" date="2020-08" db="EMBL/GenBank/DDBJ databases">
        <title>Sequencing the genomes of 1000 actinobacteria strains.</title>
        <authorList>
            <person name="Klenk H.-P."/>
        </authorList>
    </citation>
    <scope>NUCLEOTIDE SEQUENCE [LARGE SCALE GENOMIC DNA]</scope>
    <source>
        <strain evidence="2 3">DSM 43582</strain>
    </source>
</reference>
<evidence type="ECO:0000313" key="3">
    <source>
        <dbReference type="Proteomes" id="UP000540412"/>
    </source>
</evidence>
<comment type="caution">
    <text evidence="2">The sequence shown here is derived from an EMBL/GenBank/DDBJ whole genome shotgun (WGS) entry which is preliminary data.</text>
</comment>
<sequence>MLSWGFRAGRWIRWCGGPGSHVFGVDLDLDRAATGSGDGAANWVTVACLLFLAAVVTVVWSVVDRRRRAYLPSRGFHWVREALYNR</sequence>
<dbReference type="Proteomes" id="UP000540412">
    <property type="component" value="Unassembled WGS sequence"/>
</dbReference>
<keyword evidence="1" id="KW-0472">Membrane</keyword>